<keyword evidence="7 12" id="KW-0418">Kinase</keyword>
<dbReference type="SUPFAM" id="SSF53613">
    <property type="entry name" value="Ribokinase-like"/>
    <property type="match status" value="1"/>
</dbReference>
<comment type="subunit">
    <text evidence="12">Homodimer.</text>
</comment>
<dbReference type="UniPathway" id="UPA00356">
    <property type="reaction ID" value="UER00437"/>
</dbReference>
<evidence type="ECO:0000256" key="7">
    <source>
        <dbReference type="ARBA" id="ARBA00022777"/>
    </source>
</evidence>
<feature type="binding site" evidence="12">
    <location>
        <begin position="199"/>
        <end position="202"/>
    </location>
    <ligand>
        <name>ATP</name>
        <dbReference type="ChEBI" id="CHEBI:30616"/>
    </ligand>
</feature>
<evidence type="ECO:0000256" key="3">
    <source>
        <dbReference type="ARBA" id="ARBA00004713"/>
    </source>
</evidence>
<evidence type="ECO:0000259" key="13">
    <source>
        <dbReference type="Pfam" id="PF00294"/>
    </source>
</evidence>
<keyword evidence="16" id="KW-1185">Reference proteome</keyword>
<accession>A0A6H3F636</accession>
<evidence type="ECO:0000256" key="5">
    <source>
        <dbReference type="ARBA" id="ARBA00022695"/>
    </source>
</evidence>
<dbReference type="SUPFAM" id="SSF52374">
    <property type="entry name" value="Nucleotidylyl transferase"/>
    <property type="match status" value="1"/>
</dbReference>
<comment type="similarity">
    <text evidence="12">In the C-terminal section; belongs to the cytidylyltransferase family.</text>
</comment>
<dbReference type="InterPro" id="IPR004821">
    <property type="entry name" value="Cyt_trans-like"/>
</dbReference>
<dbReference type="InterPro" id="IPR029056">
    <property type="entry name" value="Ribokinase-like"/>
</dbReference>
<comment type="pathway">
    <text evidence="12">Nucleotide-sugar biosynthesis; ADP-L-glycero-beta-D-manno-heptose biosynthesis; ADP-L-glycero-beta-D-manno-heptose from D-glycero-beta-D-manno-heptose 7-phosphate: step 3/4.</text>
</comment>
<comment type="function">
    <text evidence="1 12">Catalyzes the phosphorylation of D-glycero-D-manno-heptose 7-phosphate at the C-1 position to selectively form D-glycero-beta-D-manno-heptose-1,7-bisphosphate.</text>
</comment>
<dbReference type="EC" id="2.7.7.70" evidence="12"/>
<dbReference type="InterPro" id="IPR011611">
    <property type="entry name" value="PfkB_dom"/>
</dbReference>
<dbReference type="Pfam" id="PF00294">
    <property type="entry name" value="PfkB"/>
    <property type="match status" value="1"/>
</dbReference>
<dbReference type="GO" id="GO:0033786">
    <property type="term" value="F:heptose-1-phosphate adenylyltransferase activity"/>
    <property type="evidence" value="ECO:0007669"/>
    <property type="project" value="UniProtKB-UniRule"/>
</dbReference>
<dbReference type="GO" id="GO:0033785">
    <property type="term" value="F:heptose 7-phosphate kinase activity"/>
    <property type="evidence" value="ECO:0007669"/>
    <property type="project" value="UniProtKB-UniRule"/>
</dbReference>
<dbReference type="HAMAP" id="MF_01603">
    <property type="entry name" value="HldE"/>
    <property type="match status" value="1"/>
</dbReference>
<dbReference type="PROSITE" id="PS00583">
    <property type="entry name" value="PFKB_KINASES_1"/>
    <property type="match status" value="1"/>
</dbReference>
<comment type="catalytic activity">
    <reaction evidence="12">
        <text>D-glycero-beta-D-manno-heptose 7-phosphate + ATP = D-glycero-beta-D-manno-heptose 1,7-bisphosphate + ADP + H(+)</text>
        <dbReference type="Rhea" id="RHEA:27473"/>
        <dbReference type="ChEBI" id="CHEBI:15378"/>
        <dbReference type="ChEBI" id="CHEBI:30616"/>
        <dbReference type="ChEBI" id="CHEBI:60204"/>
        <dbReference type="ChEBI" id="CHEBI:60208"/>
        <dbReference type="ChEBI" id="CHEBI:456216"/>
        <dbReference type="EC" id="2.7.1.167"/>
    </reaction>
</comment>
<comment type="pathway">
    <text evidence="12">Nucleotide-sugar biosynthesis; ADP-L-glycero-beta-D-manno-heptose biosynthesis; ADP-L-glycero-beta-D-manno-heptose from D-glycero-beta-D-manno-heptose 7-phosphate: step 1/4.</text>
</comment>
<organism evidence="15 16">
    <name type="scientific">Desulfovibrio legallii</name>
    <dbReference type="NCBI Taxonomy" id="571438"/>
    <lineage>
        <taxon>Bacteria</taxon>
        <taxon>Pseudomonadati</taxon>
        <taxon>Thermodesulfobacteriota</taxon>
        <taxon>Desulfovibrionia</taxon>
        <taxon>Desulfovibrionales</taxon>
        <taxon>Desulfovibrionaceae</taxon>
        <taxon>Desulfovibrio</taxon>
    </lineage>
</organism>
<dbReference type="InterPro" id="IPR011913">
    <property type="entry name" value="RfaE_dom_I"/>
</dbReference>
<keyword evidence="10 12" id="KW-0119">Carbohydrate metabolism</keyword>
<dbReference type="GO" id="GO:0005524">
    <property type="term" value="F:ATP binding"/>
    <property type="evidence" value="ECO:0007669"/>
    <property type="project" value="UniProtKB-UniRule"/>
</dbReference>
<feature type="region of interest" description="Cytidylyltransferase" evidence="12">
    <location>
        <begin position="351"/>
        <end position="489"/>
    </location>
</feature>
<dbReference type="Gene3D" id="3.40.50.620">
    <property type="entry name" value="HUPs"/>
    <property type="match status" value="1"/>
</dbReference>
<comment type="similarity">
    <text evidence="12">In the N-terminal section; belongs to the carbohydrate kinase PfkB family.</text>
</comment>
<dbReference type="EC" id="2.7.1.167" evidence="12"/>
<dbReference type="UniPathway" id="UPA00958"/>
<dbReference type="Pfam" id="PF01467">
    <property type="entry name" value="CTP_transf_like"/>
    <property type="match status" value="1"/>
</dbReference>
<evidence type="ECO:0000256" key="6">
    <source>
        <dbReference type="ARBA" id="ARBA00022741"/>
    </source>
</evidence>
<dbReference type="PANTHER" id="PTHR46969">
    <property type="entry name" value="BIFUNCTIONAL PROTEIN HLDE"/>
    <property type="match status" value="1"/>
</dbReference>
<dbReference type="InterPro" id="IPR014729">
    <property type="entry name" value="Rossmann-like_a/b/a_fold"/>
</dbReference>
<protein>
    <recommendedName>
        <fullName evidence="12">Bifunctional protein HldE</fullName>
    </recommendedName>
    <domain>
        <recommendedName>
            <fullName evidence="12">D-beta-D-heptose 7-phosphate kinase</fullName>
            <ecNumber evidence="12">2.7.1.167</ecNumber>
        </recommendedName>
        <alternativeName>
            <fullName evidence="12">D-beta-D-heptose 7-phosphotransferase</fullName>
        </alternativeName>
        <alternativeName>
            <fullName evidence="12">D-glycero-beta-D-manno-heptose-7-phosphate kinase</fullName>
        </alternativeName>
    </domain>
    <domain>
        <recommendedName>
            <fullName evidence="12">D-beta-D-heptose 1-phosphate adenylyltransferase</fullName>
            <ecNumber evidence="12">2.7.7.70</ecNumber>
        </recommendedName>
        <alternativeName>
            <fullName evidence="12">D-glycero-beta-D-manno-heptose 1-phosphate adenylyltransferase</fullName>
        </alternativeName>
    </domain>
</protein>
<dbReference type="AlphaFoldDB" id="A0A6H3F636"/>
<dbReference type="GO" id="GO:0009244">
    <property type="term" value="P:lipopolysaccharide core region biosynthetic process"/>
    <property type="evidence" value="ECO:0007669"/>
    <property type="project" value="UniProtKB-UniPathway"/>
</dbReference>
<sequence length="489" mass="51016">MDFNGVRVLVVGDVMLDRYVSGGARRISPEAPVPVVAVGRRWSAPGGAANVARNLARLGVVADLVGLAGRDADGEELRTALAAEGLDDCLIYSAARRTTCKTRILAQGQQMLRLDEEVCAPPQADELARLRGRVLDLLPRCGAVVLSDYAKGVLLADAEGASLCAAVTAAAAVRGIPVLADPKGGQWGRYRGAQCVTPNSAEFVRAGGEDGGAEPDAAQRAALAARLCADYGLERVLLTRGAKGMELYAGQGLLCRCAARAREVADVSGAGDTVAAVLAACVAKGLAWEESVRVANTAAGVVVGKMGTAPVTLAELRAALRENAENPKLYALPDLLEKVEDWRRKSETVVFTNGCFDLLHPGHVSLLRQSAAQGDHLIVGLNSDASVRRLKGPSRPIQDERSRAQLLAALYGVEAVVLFDADTPLELITAIRPDVLVKGSDYTEAAVVGADVVRAAGGRVFLAALTPGCSTTGIVRKIDDGSHAGGPRR</sequence>
<comment type="catalytic activity">
    <reaction evidence="11 12">
        <text>D-glycero-beta-D-manno-heptose 1-phosphate + ATP + H(+) = ADP-D-glycero-beta-D-manno-heptose + diphosphate</text>
        <dbReference type="Rhea" id="RHEA:27465"/>
        <dbReference type="ChEBI" id="CHEBI:15378"/>
        <dbReference type="ChEBI" id="CHEBI:30616"/>
        <dbReference type="ChEBI" id="CHEBI:33019"/>
        <dbReference type="ChEBI" id="CHEBI:59967"/>
        <dbReference type="ChEBI" id="CHEBI:61593"/>
        <dbReference type="EC" id="2.7.7.70"/>
    </reaction>
</comment>
<dbReference type="PANTHER" id="PTHR46969:SF1">
    <property type="entry name" value="BIFUNCTIONAL PROTEIN HLDE"/>
    <property type="match status" value="1"/>
</dbReference>
<evidence type="ECO:0000256" key="10">
    <source>
        <dbReference type="ARBA" id="ARBA00023277"/>
    </source>
</evidence>
<keyword evidence="9 12" id="KW-0511">Multifunctional enzyme</keyword>
<evidence type="ECO:0000313" key="15">
    <source>
        <dbReference type="EMBL" id="TBH80617.1"/>
    </source>
</evidence>
<name>A0A6H3F636_9BACT</name>
<dbReference type="RefSeq" id="WP_118230456.1">
    <property type="nucleotide sequence ID" value="NZ_JAQDZC010000003.1"/>
</dbReference>
<dbReference type="InterPro" id="IPR023030">
    <property type="entry name" value="Bifunc_HldE"/>
</dbReference>
<evidence type="ECO:0000256" key="8">
    <source>
        <dbReference type="ARBA" id="ARBA00022840"/>
    </source>
</evidence>
<gene>
    <name evidence="15" type="primary">rfaE2</name>
    <name evidence="12" type="synonym">hldE</name>
    <name evidence="15" type="ORF">EB812_05665</name>
</gene>
<evidence type="ECO:0000256" key="2">
    <source>
        <dbReference type="ARBA" id="ARBA00003753"/>
    </source>
</evidence>
<keyword evidence="4 12" id="KW-0808">Transferase</keyword>
<comment type="caution">
    <text evidence="15">The sequence shown here is derived from an EMBL/GenBank/DDBJ whole genome shotgun (WGS) entry which is preliminary data.</text>
</comment>
<dbReference type="Proteomes" id="UP000292919">
    <property type="component" value="Unassembled WGS sequence"/>
</dbReference>
<evidence type="ECO:0000256" key="4">
    <source>
        <dbReference type="ARBA" id="ARBA00022679"/>
    </source>
</evidence>
<feature type="domain" description="Carbohydrate kinase PfkB" evidence="13">
    <location>
        <begin position="8"/>
        <end position="309"/>
    </location>
</feature>
<dbReference type="InterPro" id="IPR011914">
    <property type="entry name" value="RfaE_dom_II"/>
</dbReference>
<dbReference type="NCBIfam" id="TIGR02199">
    <property type="entry name" value="rfaE_dom_II"/>
    <property type="match status" value="1"/>
</dbReference>
<proteinExistence type="inferred from homology"/>
<comment type="pathway">
    <text evidence="3">Bacterial outer membrane biogenesis; LPS core biosynthesis.</text>
</comment>
<feature type="domain" description="Cytidyltransferase-like" evidence="14">
    <location>
        <begin position="351"/>
        <end position="446"/>
    </location>
</feature>
<dbReference type="NCBIfam" id="TIGR00125">
    <property type="entry name" value="cyt_tran_rel"/>
    <property type="match status" value="1"/>
</dbReference>
<keyword evidence="5 12" id="KW-0548">Nucleotidyltransferase</keyword>
<dbReference type="InterPro" id="IPR002173">
    <property type="entry name" value="Carboh/pur_kinase_PfkB_CS"/>
</dbReference>
<evidence type="ECO:0000259" key="14">
    <source>
        <dbReference type="Pfam" id="PF01467"/>
    </source>
</evidence>
<comment type="function">
    <text evidence="2 12">Catalyzes the ADP transfer from ATP to D-glycero-beta-D-manno-heptose 1-phosphate, yielding ADP-D-glycero-beta-D-manno-heptose.</text>
</comment>
<dbReference type="EMBL" id="SIXC01000005">
    <property type="protein sequence ID" value="TBH80617.1"/>
    <property type="molecule type" value="Genomic_DNA"/>
</dbReference>
<dbReference type="GO" id="GO:0097171">
    <property type="term" value="P:ADP-L-glycero-beta-D-manno-heptose biosynthetic process"/>
    <property type="evidence" value="ECO:0007669"/>
    <property type="project" value="UniProtKB-UniPathway"/>
</dbReference>
<feature type="active site" evidence="12">
    <location>
        <position position="272"/>
    </location>
</feature>
<evidence type="ECO:0000256" key="11">
    <source>
        <dbReference type="ARBA" id="ARBA00047428"/>
    </source>
</evidence>
<dbReference type="CDD" id="cd01172">
    <property type="entry name" value="RfaE_like"/>
    <property type="match status" value="1"/>
</dbReference>
<dbReference type="Gene3D" id="3.40.1190.20">
    <property type="match status" value="1"/>
</dbReference>
<evidence type="ECO:0000313" key="16">
    <source>
        <dbReference type="Proteomes" id="UP000292919"/>
    </source>
</evidence>
<evidence type="ECO:0000256" key="9">
    <source>
        <dbReference type="ARBA" id="ARBA00023268"/>
    </source>
</evidence>
<feature type="region of interest" description="Ribokinase" evidence="12">
    <location>
        <begin position="1"/>
        <end position="324"/>
    </location>
</feature>
<evidence type="ECO:0000256" key="1">
    <source>
        <dbReference type="ARBA" id="ARBA00002319"/>
    </source>
</evidence>
<keyword evidence="8 12" id="KW-0067">ATP-binding</keyword>
<keyword evidence="6 12" id="KW-0547">Nucleotide-binding</keyword>
<reference evidence="15 16" key="1">
    <citation type="submission" date="2018-12" db="EMBL/GenBank/DDBJ databases">
        <title>First genome draft of Desulfovibrio legallis sp. nov.</title>
        <authorList>
            <person name="Ben Dhia O."/>
            <person name="Najjari A."/>
            <person name="Ferjani R."/>
            <person name="Fhoula I."/>
            <person name="Fardeau M.-L."/>
            <person name="Boudabbous A."/>
            <person name="Ouzari H.I."/>
        </authorList>
    </citation>
    <scope>NUCLEOTIDE SEQUENCE [LARGE SCALE GENOMIC DNA]</scope>
    <source>
        <strain evidence="15 16">H1T</strain>
    </source>
</reference>
<dbReference type="GO" id="GO:0016773">
    <property type="term" value="F:phosphotransferase activity, alcohol group as acceptor"/>
    <property type="evidence" value="ECO:0007669"/>
    <property type="project" value="InterPro"/>
</dbReference>
<evidence type="ECO:0000256" key="12">
    <source>
        <dbReference type="HAMAP-Rule" id="MF_01603"/>
    </source>
</evidence>
<dbReference type="GO" id="GO:0005829">
    <property type="term" value="C:cytosol"/>
    <property type="evidence" value="ECO:0007669"/>
    <property type="project" value="TreeGrafter"/>
</dbReference>